<dbReference type="EMBL" id="JBBKZT010000040">
    <property type="protein sequence ID" value="MEJ8852429.1"/>
    <property type="molecule type" value="Genomic_DNA"/>
</dbReference>
<feature type="domain" description="Class II aldolase/adducin N-terminal" evidence="2">
    <location>
        <begin position="19"/>
        <end position="204"/>
    </location>
</feature>
<dbReference type="SMART" id="SM01007">
    <property type="entry name" value="Aldolase_II"/>
    <property type="match status" value="1"/>
</dbReference>
<sequence length="257" mass="27987">MKIPSLKEVVSAEEWAVRVDLAACYRLVAMHGWSDMIATHISARVPQAATAKHAHQFLINPYGLMFDEITASSLVKIDVDGHKLSESPFDVNRAGFVIHSAVHMGREDVACVLHTHTRSGVAVSAQRCGLLPISQQATLVLGSLGYHDYEGLAVHEDEQVRLQRDLGPHDHLMLRNHGLLTVGGTVADAFKRMYTLESACQIQVTAQAGGELIMVAPQVLAGVDDALARMQGQTSLGRLAWPALLRKLDRVNPGYDT</sequence>
<accession>A0ABU8WYD8</accession>
<dbReference type="InterPro" id="IPR036409">
    <property type="entry name" value="Aldolase_II/adducin_N_sf"/>
</dbReference>
<dbReference type="InterPro" id="IPR001303">
    <property type="entry name" value="Aldolase_II/adducin_N"/>
</dbReference>
<evidence type="ECO:0000313" key="3">
    <source>
        <dbReference type="EMBL" id="MEJ8852429.1"/>
    </source>
</evidence>
<evidence type="ECO:0000256" key="1">
    <source>
        <dbReference type="ARBA" id="ARBA00037961"/>
    </source>
</evidence>
<dbReference type="NCBIfam" id="NF005451">
    <property type="entry name" value="PRK07044.1"/>
    <property type="match status" value="1"/>
</dbReference>
<dbReference type="PANTHER" id="PTHR10672">
    <property type="entry name" value="ADDUCIN"/>
    <property type="match status" value="1"/>
</dbReference>
<comment type="similarity">
    <text evidence="1">Belongs to the aldolase class II family.</text>
</comment>
<protein>
    <submittedName>
        <fullName evidence="3">Class II aldolase/adducin family protein</fullName>
    </submittedName>
</protein>
<reference evidence="3 4" key="1">
    <citation type="submission" date="2024-03" db="EMBL/GenBank/DDBJ databases">
        <title>Novel species of the genus Variovorax.</title>
        <authorList>
            <person name="Liu Q."/>
            <person name="Xin Y.-H."/>
        </authorList>
    </citation>
    <scope>NUCLEOTIDE SEQUENCE [LARGE SCALE GENOMIC DNA]</scope>
    <source>
        <strain evidence="3 4">KACC 18900</strain>
    </source>
</reference>
<dbReference type="RefSeq" id="WP_340348377.1">
    <property type="nucleotide sequence ID" value="NZ_JBBKZT010000040.1"/>
</dbReference>
<dbReference type="SUPFAM" id="SSF53639">
    <property type="entry name" value="AraD/HMP-PK domain-like"/>
    <property type="match status" value="1"/>
</dbReference>
<gene>
    <name evidence="3" type="ORF">WKW82_37815</name>
</gene>
<keyword evidence="4" id="KW-1185">Reference proteome</keyword>
<dbReference type="InterPro" id="IPR051017">
    <property type="entry name" value="Aldolase-II_Adducin_sf"/>
</dbReference>
<evidence type="ECO:0000313" key="4">
    <source>
        <dbReference type="Proteomes" id="UP001385892"/>
    </source>
</evidence>
<proteinExistence type="inferred from homology"/>
<comment type="caution">
    <text evidence="3">The sequence shown here is derived from an EMBL/GenBank/DDBJ whole genome shotgun (WGS) entry which is preliminary data.</text>
</comment>
<dbReference type="Gene3D" id="3.40.225.10">
    <property type="entry name" value="Class II aldolase/adducin N-terminal domain"/>
    <property type="match status" value="1"/>
</dbReference>
<dbReference type="Proteomes" id="UP001385892">
    <property type="component" value="Unassembled WGS sequence"/>
</dbReference>
<evidence type="ECO:0000259" key="2">
    <source>
        <dbReference type="SMART" id="SM01007"/>
    </source>
</evidence>
<dbReference type="Pfam" id="PF00596">
    <property type="entry name" value="Aldolase_II"/>
    <property type="match status" value="1"/>
</dbReference>
<name>A0ABU8WYD8_9BURK</name>
<dbReference type="PANTHER" id="PTHR10672:SF3">
    <property type="entry name" value="PROTEIN HU-LI TAI SHAO"/>
    <property type="match status" value="1"/>
</dbReference>
<organism evidence="3 4">
    <name type="scientific">Variovorax rhizosphaerae</name>
    <dbReference type="NCBI Taxonomy" id="1836200"/>
    <lineage>
        <taxon>Bacteria</taxon>
        <taxon>Pseudomonadati</taxon>
        <taxon>Pseudomonadota</taxon>
        <taxon>Betaproteobacteria</taxon>
        <taxon>Burkholderiales</taxon>
        <taxon>Comamonadaceae</taxon>
        <taxon>Variovorax</taxon>
    </lineage>
</organism>